<proteinExistence type="predicted"/>
<accession>A0A8X6YQM3</accession>
<reference evidence="1" key="1">
    <citation type="submission" date="2020-08" db="EMBL/GenBank/DDBJ databases">
        <title>Multicomponent nature underlies the extraordinary mechanical properties of spider dragline silk.</title>
        <authorList>
            <person name="Kono N."/>
            <person name="Nakamura H."/>
            <person name="Mori M."/>
            <person name="Yoshida Y."/>
            <person name="Ohtoshi R."/>
            <person name="Malay A.D."/>
            <person name="Moran D.A.P."/>
            <person name="Tomita M."/>
            <person name="Numata K."/>
            <person name="Arakawa K."/>
        </authorList>
    </citation>
    <scope>NUCLEOTIDE SEQUENCE</scope>
</reference>
<comment type="caution">
    <text evidence="1">The sequence shown here is derived from an EMBL/GenBank/DDBJ whole genome shotgun (WGS) entry which is preliminary data.</text>
</comment>
<evidence type="ECO:0000313" key="1">
    <source>
        <dbReference type="EMBL" id="GFY76688.1"/>
    </source>
</evidence>
<dbReference type="PANTHER" id="PTHR47331">
    <property type="entry name" value="PHD-TYPE DOMAIN-CONTAINING PROTEIN"/>
    <property type="match status" value="1"/>
</dbReference>
<sequence length="286" mass="32963">MIKRQLHCVFCDKSHENKDCFLAQNWSLDKKKEAISNKKACYICFKGSHRARECKSKIKCMICSKRHHTIMCFELPVNKREISTNETIDSSNALIAEECSEAVLLQTIFVNIGANGIQKCARALIDSGSQNSHILIKITEDLYLLKRGLWNKELREKKIWIADYAEGSPEIELFIGVDFCGQLFTGLIHKLESGLIAYETFLELLRIKEPTEKTSREEEVVKFFNDTLSTDFDGRYMVRLPWTDNSSLPNNMNIAEKRLLSTHQNSFRQEDVLIIIQFLKVGKMSK</sequence>
<gene>
    <name evidence="1" type="ORF">TNIN_112981</name>
</gene>
<dbReference type="AlphaFoldDB" id="A0A8X6YQM3"/>
<dbReference type="PANTHER" id="PTHR47331:SF5">
    <property type="entry name" value="RIBONUCLEASE H"/>
    <property type="match status" value="1"/>
</dbReference>
<evidence type="ECO:0000313" key="2">
    <source>
        <dbReference type="Proteomes" id="UP000886998"/>
    </source>
</evidence>
<name>A0A8X6YQM3_9ARAC</name>
<dbReference type="EMBL" id="BMAV01022081">
    <property type="protein sequence ID" value="GFY76688.1"/>
    <property type="molecule type" value="Genomic_DNA"/>
</dbReference>
<keyword evidence="2" id="KW-1185">Reference proteome</keyword>
<dbReference type="Proteomes" id="UP000886998">
    <property type="component" value="Unassembled WGS sequence"/>
</dbReference>
<organism evidence="1 2">
    <name type="scientific">Trichonephila inaurata madagascariensis</name>
    <dbReference type="NCBI Taxonomy" id="2747483"/>
    <lineage>
        <taxon>Eukaryota</taxon>
        <taxon>Metazoa</taxon>
        <taxon>Ecdysozoa</taxon>
        <taxon>Arthropoda</taxon>
        <taxon>Chelicerata</taxon>
        <taxon>Arachnida</taxon>
        <taxon>Araneae</taxon>
        <taxon>Araneomorphae</taxon>
        <taxon>Entelegynae</taxon>
        <taxon>Araneoidea</taxon>
        <taxon>Nephilidae</taxon>
        <taxon>Trichonephila</taxon>
        <taxon>Trichonephila inaurata</taxon>
    </lineage>
</organism>
<protein>
    <submittedName>
        <fullName evidence="1">Integrase catalytic domain-containing protein</fullName>
    </submittedName>
</protein>